<accession>A0ABT3N0E0</accession>
<dbReference type="EMBL" id="JAPFCC010000001">
    <property type="protein sequence ID" value="MCW7555075.1"/>
    <property type="molecule type" value="Genomic_DNA"/>
</dbReference>
<comment type="caution">
    <text evidence="2">The sequence shown here is derived from an EMBL/GenBank/DDBJ whole genome shotgun (WGS) entry which is preliminary data.</text>
</comment>
<name>A0ABT3N0E0_9GAMM</name>
<proteinExistence type="predicted"/>
<gene>
    <name evidence="2" type="ORF">NX722_21110</name>
</gene>
<evidence type="ECO:0008006" key="4">
    <source>
        <dbReference type="Google" id="ProtNLM"/>
    </source>
</evidence>
<feature type="compositionally biased region" description="Polar residues" evidence="1">
    <location>
        <begin position="160"/>
        <end position="172"/>
    </location>
</feature>
<dbReference type="Proteomes" id="UP001209854">
    <property type="component" value="Unassembled WGS sequence"/>
</dbReference>
<organism evidence="2 3">
    <name type="scientific">Endozoicomonas gorgoniicola</name>
    <dbReference type="NCBI Taxonomy" id="1234144"/>
    <lineage>
        <taxon>Bacteria</taxon>
        <taxon>Pseudomonadati</taxon>
        <taxon>Pseudomonadota</taxon>
        <taxon>Gammaproteobacteria</taxon>
        <taxon>Oceanospirillales</taxon>
        <taxon>Endozoicomonadaceae</taxon>
        <taxon>Endozoicomonas</taxon>
    </lineage>
</organism>
<keyword evidence="3" id="KW-1185">Reference proteome</keyword>
<sequence>MSYLGNLHPGVEIYHQSLAAGGGDLLNEPGIPIPVNTSVIHLSSRDETTLQWLRRTVRNTSSREDVIIIPGFIHEPTRVRVEVIPPDTARGDVFYTVNLWSPENPAFQRIRMNVVPVSDIHHSISALFIYIGEAELRVSVYNPESALPDYAPPNEAPPAYSQTNRPYTSDQDLQAGELPAPFARGGFEHAFQPSGSGGH</sequence>
<protein>
    <recommendedName>
        <fullName evidence="4">DUF4255 domain-containing protein</fullName>
    </recommendedName>
</protein>
<evidence type="ECO:0000313" key="2">
    <source>
        <dbReference type="EMBL" id="MCW7555075.1"/>
    </source>
</evidence>
<reference evidence="2 3" key="1">
    <citation type="submission" date="2022-10" db="EMBL/GenBank/DDBJ databases">
        <title>High-quality genome sequences of two octocoral-associated bacteria, Endozoicomonas euniceicola EF212 and Endozoicomonas gorgoniicola PS125.</title>
        <authorList>
            <person name="Chiou Y.-J."/>
            <person name="Chen Y.-H."/>
        </authorList>
    </citation>
    <scope>NUCLEOTIDE SEQUENCE [LARGE SCALE GENOMIC DNA]</scope>
    <source>
        <strain evidence="2 3">PS125</strain>
    </source>
</reference>
<evidence type="ECO:0000313" key="3">
    <source>
        <dbReference type="Proteomes" id="UP001209854"/>
    </source>
</evidence>
<dbReference type="RefSeq" id="WP_262564843.1">
    <property type="nucleotide sequence ID" value="NZ_JAPFCC010000001.1"/>
</dbReference>
<feature type="region of interest" description="Disordered" evidence="1">
    <location>
        <begin position="149"/>
        <end position="179"/>
    </location>
</feature>
<evidence type="ECO:0000256" key="1">
    <source>
        <dbReference type="SAM" id="MobiDB-lite"/>
    </source>
</evidence>